<keyword evidence="7" id="KW-0274">FAD</keyword>
<evidence type="ECO:0000256" key="4">
    <source>
        <dbReference type="ARBA" id="ARBA00022692"/>
    </source>
</evidence>
<evidence type="ECO:0000259" key="14">
    <source>
        <dbReference type="PROSITE" id="PS51384"/>
    </source>
</evidence>
<feature type="transmembrane region" description="Helical" evidence="13">
    <location>
        <begin position="5"/>
        <end position="24"/>
    </location>
</feature>
<evidence type="ECO:0000256" key="5">
    <source>
        <dbReference type="ARBA" id="ARBA00022714"/>
    </source>
</evidence>
<dbReference type="SUPFAM" id="SSF52343">
    <property type="entry name" value="Ferredoxin reductase-like, C-terminal NADP-linked domain"/>
    <property type="match status" value="1"/>
</dbReference>
<feature type="domain" description="FAD-binding FR-type" evidence="14">
    <location>
        <begin position="209"/>
        <end position="309"/>
    </location>
</feature>
<evidence type="ECO:0000256" key="1">
    <source>
        <dbReference type="ARBA" id="ARBA00001974"/>
    </source>
</evidence>
<evidence type="ECO:0000256" key="9">
    <source>
        <dbReference type="ARBA" id="ARBA00023002"/>
    </source>
</evidence>
<evidence type="ECO:0000313" key="16">
    <source>
        <dbReference type="Proteomes" id="UP000034849"/>
    </source>
</evidence>
<organism evidence="15 16">
    <name type="scientific">Candidatus Magasanikbacteria bacterium GW2011_GWC2_37_14</name>
    <dbReference type="NCBI Taxonomy" id="1619046"/>
    <lineage>
        <taxon>Bacteria</taxon>
        <taxon>Candidatus Magasanikiibacteriota</taxon>
    </lineage>
</organism>
<gene>
    <name evidence="15" type="ORF">US42_C0003G0010</name>
</gene>
<feature type="transmembrane region" description="Helical" evidence="13">
    <location>
        <begin position="77"/>
        <end position="101"/>
    </location>
</feature>
<dbReference type="PANTHER" id="PTHR47354:SF8">
    <property type="entry name" value="1,2-PHENYLACETYL-COA EPOXIDASE, SUBUNIT E"/>
    <property type="match status" value="1"/>
</dbReference>
<name>A0A0G0GA08_9BACT</name>
<dbReference type="InterPro" id="IPR013112">
    <property type="entry name" value="FAD-bd_8"/>
</dbReference>
<comment type="subcellular location">
    <subcellularLocation>
        <location evidence="2">Membrane</location>
        <topology evidence="2">Multi-pass membrane protein</topology>
    </subcellularLocation>
</comment>
<evidence type="ECO:0000256" key="8">
    <source>
        <dbReference type="ARBA" id="ARBA00022989"/>
    </source>
</evidence>
<dbReference type="GO" id="GO:0051537">
    <property type="term" value="F:2 iron, 2 sulfur cluster binding"/>
    <property type="evidence" value="ECO:0007669"/>
    <property type="project" value="UniProtKB-KW"/>
</dbReference>
<dbReference type="InterPro" id="IPR001433">
    <property type="entry name" value="OxRdtase_FAD/NAD-bd"/>
</dbReference>
<evidence type="ECO:0000256" key="2">
    <source>
        <dbReference type="ARBA" id="ARBA00004141"/>
    </source>
</evidence>
<feature type="transmembrane region" description="Helical" evidence="13">
    <location>
        <begin position="186"/>
        <end position="203"/>
    </location>
</feature>
<dbReference type="Pfam" id="PF01794">
    <property type="entry name" value="Ferric_reduct"/>
    <property type="match status" value="1"/>
</dbReference>
<protein>
    <submittedName>
        <fullName evidence="15">Oxidoreductase</fullName>
    </submittedName>
</protein>
<dbReference type="InterPro" id="IPR050415">
    <property type="entry name" value="MRET"/>
</dbReference>
<keyword evidence="5" id="KW-0001">2Fe-2S</keyword>
<dbReference type="PANTHER" id="PTHR47354">
    <property type="entry name" value="NADH OXIDOREDUCTASE HCR"/>
    <property type="match status" value="1"/>
</dbReference>
<dbReference type="InterPro" id="IPR013130">
    <property type="entry name" value="Fe3_Rdtase_TM_dom"/>
</dbReference>
<keyword evidence="9" id="KW-0560">Oxidoreductase</keyword>
<evidence type="ECO:0000313" key="15">
    <source>
        <dbReference type="EMBL" id="KKQ27953.1"/>
    </source>
</evidence>
<comment type="caution">
    <text evidence="15">The sequence shown here is derived from an EMBL/GenBank/DDBJ whole genome shotgun (WGS) entry which is preliminary data.</text>
</comment>
<dbReference type="Pfam" id="PF00175">
    <property type="entry name" value="NAD_binding_1"/>
    <property type="match status" value="1"/>
</dbReference>
<evidence type="ECO:0000256" key="6">
    <source>
        <dbReference type="ARBA" id="ARBA00022723"/>
    </source>
</evidence>
<evidence type="ECO:0000256" key="3">
    <source>
        <dbReference type="ARBA" id="ARBA00022630"/>
    </source>
</evidence>
<evidence type="ECO:0000256" key="7">
    <source>
        <dbReference type="ARBA" id="ARBA00022827"/>
    </source>
</evidence>
<dbReference type="PRINTS" id="PR00410">
    <property type="entry name" value="PHEHYDRXLASE"/>
</dbReference>
<dbReference type="Gene3D" id="2.40.30.10">
    <property type="entry name" value="Translation factors"/>
    <property type="match status" value="1"/>
</dbReference>
<dbReference type="GO" id="GO:0046872">
    <property type="term" value="F:metal ion binding"/>
    <property type="evidence" value="ECO:0007669"/>
    <property type="project" value="UniProtKB-KW"/>
</dbReference>
<accession>A0A0G0GA08</accession>
<feature type="transmembrane region" description="Helical" evidence="13">
    <location>
        <begin position="148"/>
        <end position="166"/>
    </location>
</feature>
<evidence type="ECO:0000256" key="12">
    <source>
        <dbReference type="ARBA" id="ARBA00023136"/>
    </source>
</evidence>
<dbReference type="Gene3D" id="3.40.50.80">
    <property type="entry name" value="Nucleotide-binding domain of ferredoxin-NADP reductase (FNR) module"/>
    <property type="match status" value="1"/>
</dbReference>
<dbReference type="InterPro" id="IPR017927">
    <property type="entry name" value="FAD-bd_FR_type"/>
</dbReference>
<evidence type="ECO:0000256" key="10">
    <source>
        <dbReference type="ARBA" id="ARBA00023004"/>
    </source>
</evidence>
<dbReference type="SUPFAM" id="SSF63380">
    <property type="entry name" value="Riboflavin synthase domain-like"/>
    <property type="match status" value="1"/>
</dbReference>
<keyword evidence="8 13" id="KW-1133">Transmembrane helix</keyword>
<reference evidence="15 16" key="1">
    <citation type="journal article" date="2015" name="Nature">
        <title>rRNA introns, odd ribosomes, and small enigmatic genomes across a large radiation of phyla.</title>
        <authorList>
            <person name="Brown C.T."/>
            <person name="Hug L.A."/>
            <person name="Thomas B.C."/>
            <person name="Sharon I."/>
            <person name="Castelle C.J."/>
            <person name="Singh A."/>
            <person name="Wilkins M.J."/>
            <person name="Williams K.H."/>
            <person name="Banfield J.F."/>
        </authorList>
    </citation>
    <scope>NUCLEOTIDE SEQUENCE [LARGE SCALE GENOMIC DNA]</scope>
</reference>
<dbReference type="EMBL" id="LBSX01000003">
    <property type="protein sequence ID" value="KKQ27953.1"/>
    <property type="molecule type" value="Genomic_DNA"/>
</dbReference>
<dbReference type="GO" id="GO:0016020">
    <property type="term" value="C:membrane"/>
    <property type="evidence" value="ECO:0007669"/>
    <property type="project" value="UniProtKB-SubCell"/>
</dbReference>
<feature type="transmembrane region" description="Helical" evidence="13">
    <location>
        <begin position="121"/>
        <end position="141"/>
    </location>
</feature>
<proteinExistence type="predicted"/>
<sequence>MFRRFLLYLLLLANLVIIFYFWSLNSGAMLLDGGTQMYLSLGRITGLLAVFFILLQLILIGRVKWVEQVFGLDKLSLFHHWVGVFIPVLVLAHPIFLVFGYQGNNSFFAQTWQFITQWELLPAYGATLLFVLVTATSIYIVFSKKLKYEWWFLIHLSVYVAILWAFEHQLEIGGDFFGAPLFVAYWWLIYFFAFGNLILFRFLRPLFYFYQHQFKVDKVVEECPGVWSIYFTGKNLNKFIFQPGQFAIWRFLDRKNCWQAHPFSFSAVPNGSYLRITYKNLGDYTAELKNVKPGTFVLLDGPSGIFTAKRTKNNKILLIAGGVGISSIRCLLEDLQNQNRDVVLLFGSRKQGEIIFEKELVGLSNTSTSVCSILSDDNNWVGEKGRIDEEKIKRLVPDYLIRDIYVCGPPMMMKGVVQTLFKMGVKKSKIYFEKFSLGS</sequence>
<keyword evidence="10" id="KW-0408">Iron</keyword>
<comment type="cofactor">
    <cofactor evidence="1">
        <name>FAD</name>
        <dbReference type="ChEBI" id="CHEBI:57692"/>
    </cofactor>
</comment>
<dbReference type="STRING" id="1619046.US42_C0003G0010"/>
<evidence type="ECO:0000256" key="13">
    <source>
        <dbReference type="SAM" id="Phobius"/>
    </source>
</evidence>
<feature type="transmembrane region" description="Helical" evidence="13">
    <location>
        <begin position="44"/>
        <end position="65"/>
    </location>
</feature>
<evidence type="ECO:0000256" key="11">
    <source>
        <dbReference type="ARBA" id="ARBA00023014"/>
    </source>
</evidence>
<dbReference type="InterPro" id="IPR017938">
    <property type="entry name" value="Riboflavin_synthase-like_b-brl"/>
</dbReference>
<dbReference type="Proteomes" id="UP000034849">
    <property type="component" value="Unassembled WGS sequence"/>
</dbReference>
<keyword evidence="3" id="KW-0285">Flavoprotein</keyword>
<dbReference type="Pfam" id="PF08022">
    <property type="entry name" value="FAD_binding_8"/>
    <property type="match status" value="1"/>
</dbReference>
<dbReference type="InterPro" id="IPR039261">
    <property type="entry name" value="FNR_nucleotide-bd"/>
</dbReference>
<dbReference type="AlphaFoldDB" id="A0A0G0GA08"/>
<keyword evidence="11" id="KW-0411">Iron-sulfur</keyword>
<dbReference type="GO" id="GO:0050660">
    <property type="term" value="F:flavin adenine dinucleotide binding"/>
    <property type="evidence" value="ECO:0007669"/>
    <property type="project" value="TreeGrafter"/>
</dbReference>
<keyword evidence="12 13" id="KW-0472">Membrane</keyword>
<dbReference type="PROSITE" id="PS51384">
    <property type="entry name" value="FAD_FR"/>
    <property type="match status" value="1"/>
</dbReference>
<dbReference type="GO" id="GO:0016491">
    <property type="term" value="F:oxidoreductase activity"/>
    <property type="evidence" value="ECO:0007669"/>
    <property type="project" value="UniProtKB-KW"/>
</dbReference>
<keyword evidence="6" id="KW-0479">Metal-binding</keyword>
<keyword evidence="4 13" id="KW-0812">Transmembrane</keyword>